<keyword evidence="3" id="KW-1185">Reference proteome</keyword>
<evidence type="ECO:0000313" key="2">
    <source>
        <dbReference type="EMBL" id="CAF9936761.1"/>
    </source>
</evidence>
<comment type="caution">
    <text evidence="2">The sequence shown here is derived from an EMBL/GenBank/DDBJ whole genome shotgun (WGS) entry which is preliminary data.</text>
</comment>
<name>A0A8H3G2B6_9LECA</name>
<sequence>MATSRRCRKRAAMFSRQNSGDSTGALRGQAQVSKVCEADRIEVDETVNAIVYVDERIPSTVSIGQKVLALPDEVLMIFSDLSDQDLWAVAKVFPVTNEILHSYDFICVRELQCFCLKESFMKVNLGVGVHIHSRGREGTFESEFDLLSQQAFQGYGIKTSVQGLAFEYWLPLPISRRHWRSVRADVSGSLRQLAYAANLIDASDVNVIYHFMNDIVVKSSQEAEKCFDYDTESSLTHASEKAVESYFALFHLLLYLANEDAGIVHAANAKINRFLAGQTSKSSCPSLGHLLVAALISNAGMTEQLRLAIIKEAVLRNVVWMLDPTGANTPELAYLEPSAISEYRLRRTFQSSKTSYRLLLFLNLFCKTARGKVESLASLCDQIFDAHGVPPKGTAEHMAAEIRRIKDVDSFPPFFTAMGVQDMPSKENFTAFLRRMVRESEEKGYLRMPMTQGEALALRMRREPGVEVAKGVGCGLVTAKNTTVSFFPNGVGRRGGQGRGRERGRARGWRGGY</sequence>
<organism evidence="2 3">
    <name type="scientific">Alectoria fallacina</name>
    <dbReference type="NCBI Taxonomy" id="1903189"/>
    <lineage>
        <taxon>Eukaryota</taxon>
        <taxon>Fungi</taxon>
        <taxon>Dikarya</taxon>
        <taxon>Ascomycota</taxon>
        <taxon>Pezizomycotina</taxon>
        <taxon>Lecanoromycetes</taxon>
        <taxon>OSLEUM clade</taxon>
        <taxon>Lecanoromycetidae</taxon>
        <taxon>Lecanorales</taxon>
        <taxon>Lecanorineae</taxon>
        <taxon>Parmeliaceae</taxon>
        <taxon>Alectoria</taxon>
    </lineage>
</organism>
<protein>
    <submittedName>
        <fullName evidence="2">Uncharacterized protein</fullName>
    </submittedName>
</protein>
<accession>A0A8H3G2B6</accession>
<reference evidence="2" key="1">
    <citation type="submission" date="2021-03" db="EMBL/GenBank/DDBJ databases">
        <authorList>
            <person name="Tagirdzhanova G."/>
        </authorList>
    </citation>
    <scope>NUCLEOTIDE SEQUENCE</scope>
</reference>
<dbReference type="Proteomes" id="UP000664203">
    <property type="component" value="Unassembled WGS sequence"/>
</dbReference>
<dbReference type="EMBL" id="CAJPDR010000453">
    <property type="protein sequence ID" value="CAF9936761.1"/>
    <property type="molecule type" value="Genomic_DNA"/>
</dbReference>
<evidence type="ECO:0000256" key="1">
    <source>
        <dbReference type="SAM" id="MobiDB-lite"/>
    </source>
</evidence>
<proteinExistence type="predicted"/>
<dbReference type="AlphaFoldDB" id="A0A8H3G2B6"/>
<feature type="region of interest" description="Disordered" evidence="1">
    <location>
        <begin position="490"/>
        <end position="513"/>
    </location>
</feature>
<dbReference type="OrthoDB" id="109543at2759"/>
<gene>
    <name evidence="2" type="ORF">ALECFALPRED_006972</name>
</gene>
<evidence type="ECO:0000313" key="3">
    <source>
        <dbReference type="Proteomes" id="UP000664203"/>
    </source>
</evidence>